<keyword evidence="4" id="KW-1185">Reference proteome</keyword>
<protein>
    <recommendedName>
        <fullName evidence="2">Roadblock/LAMTOR2 domain-containing protein</fullName>
    </recommendedName>
</protein>
<dbReference type="EMBL" id="BSDI01000040">
    <property type="protein sequence ID" value="GLI01071.1"/>
    <property type="molecule type" value="Genomic_DNA"/>
</dbReference>
<dbReference type="Proteomes" id="UP001144280">
    <property type="component" value="Unassembled WGS sequence"/>
</dbReference>
<proteinExistence type="predicted"/>
<comment type="caution">
    <text evidence="3">The sequence shown here is derived from an EMBL/GenBank/DDBJ whole genome shotgun (WGS) entry which is preliminary data.</text>
</comment>
<sequence length="154" mass="15747">MDALAELLALRRRLPDVAGTVLAAVDGMLIASDLRDGGSAVEAETVAAMCATTLGLGQRFAATVGQGGLMEVVMRAAGGYIATYAAGGGALLTVLAHPHANVARLHLEARRSAERIGRLLDVYAAAPPQPDSASTHHGGPLATRTPMATLNQRA</sequence>
<dbReference type="RefSeq" id="WP_281901787.1">
    <property type="nucleotide sequence ID" value="NZ_BSDI01000040.1"/>
</dbReference>
<dbReference type="InterPro" id="IPR004942">
    <property type="entry name" value="Roadblock/LAMTOR2_dom"/>
</dbReference>
<accession>A0ABQ5R692</accession>
<evidence type="ECO:0000256" key="1">
    <source>
        <dbReference type="SAM" id="MobiDB-lite"/>
    </source>
</evidence>
<reference evidence="3" key="1">
    <citation type="submission" date="2022-12" db="EMBL/GenBank/DDBJ databases">
        <title>New Phytohabitans aurantiacus sp. RD004123 nov., an actinomycete isolated from soil.</title>
        <authorList>
            <person name="Triningsih D.W."/>
            <person name="Harunari E."/>
            <person name="Igarashi Y."/>
        </authorList>
    </citation>
    <scope>NUCLEOTIDE SEQUENCE</scope>
    <source>
        <strain evidence="3">RD004123</strain>
    </source>
</reference>
<evidence type="ECO:0000259" key="2">
    <source>
        <dbReference type="SMART" id="SM00960"/>
    </source>
</evidence>
<feature type="domain" description="Roadblock/LAMTOR2" evidence="2">
    <location>
        <begin position="4"/>
        <end position="96"/>
    </location>
</feature>
<feature type="region of interest" description="Disordered" evidence="1">
    <location>
        <begin position="127"/>
        <end position="154"/>
    </location>
</feature>
<gene>
    <name evidence="3" type="ORF">Pa4123_63470</name>
</gene>
<dbReference type="Gene3D" id="3.30.450.30">
    <property type="entry name" value="Dynein light chain 2a, cytoplasmic"/>
    <property type="match status" value="1"/>
</dbReference>
<evidence type="ECO:0000313" key="4">
    <source>
        <dbReference type="Proteomes" id="UP001144280"/>
    </source>
</evidence>
<organism evidence="3 4">
    <name type="scientific">Phytohabitans aurantiacus</name>
    <dbReference type="NCBI Taxonomy" id="3016789"/>
    <lineage>
        <taxon>Bacteria</taxon>
        <taxon>Bacillati</taxon>
        <taxon>Actinomycetota</taxon>
        <taxon>Actinomycetes</taxon>
        <taxon>Micromonosporales</taxon>
        <taxon>Micromonosporaceae</taxon>
    </lineage>
</organism>
<dbReference type="SMART" id="SM00960">
    <property type="entry name" value="Robl_LC7"/>
    <property type="match status" value="1"/>
</dbReference>
<name>A0ABQ5R692_9ACTN</name>
<dbReference type="SUPFAM" id="SSF103196">
    <property type="entry name" value="Roadblock/LC7 domain"/>
    <property type="match status" value="1"/>
</dbReference>
<dbReference type="Pfam" id="PF03259">
    <property type="entry name" value="Robl_LC7"/>
    <property type="match status" value="1"/>
</dbReference>
<evidence type="ECO:0000313" key="3">
    <source>
        <dbReference type="EMBL" id="GLI01071.1"/>
    </source>
</evidence>